<reference evidence="4" key="1">
    <citation type="submission" date="2016-10" db="EMBL/GenBank/DDBJ databases">
        <authorList>
            <person name="Varghese N."/>
            <person name="Submissions S."/>
        </authorList>
    </citation>
    <scope>NUCLEOTIDE SEQUENCE [LARGE SCALE GENOMIC DNA]</scope>
    <source>
        <strain evidence="4">DSM 17616</strain>
    </source>
</reference>
<dbReference type="STRING" id="173990.SAMN05660691_01988"/>
<dbReference type="InterPro" id="IPR048372">
    <property type="entry name" value="ZapC_C"/>
</dbReference>
<dbReference type="RefSeq" id="WP_092792852.1">
    <property type="nucleotide sequence ID" value="NZ_DASWWU010000005.1"/>
</dbReference>
<gene>
    <name evidence="3" type="ORF">SAMN05660691_01988</name>
</gene>
<dbReference type="Pfam" id="PF07126">
    <property type="entry name" value="ZapC_C"/>
    <property type="match status" value="1"/>
</dbReference>
<dbReference type="InterPro" id="IPR048373">
    <property type="entry name" value="ZapC_N"/>
</dbReference>
<dbReference type="OrthoDB" id="5765005at2"/>
<feature type="domain" description="Cell-division protein ZapC N-terminal" evidence="2">
    <location>
        <begin position="1"/>
        <end position="85"/>
    </location>
</feature>
<dbReference type="Proteomes" id="UP000199371">
    <property type="component" value="Unassembled WGS sequence"/>
</dbReference>
<organism evidence="3 4">
    <name type="scientific">Rheinheimera pacifica</name>
    <dbReference type="NCBI Taxonomy" id="173990"/>
    <lineage>
        <taxon>Bacteria</taxon>
        <taxon>Pseudomonadati</taxon>
        <taxon>Pseudomonadota</taxon>
        <taxon>Gammaproteobacteria</taxon>
        <taxon>Chromatiales</taxon>
        <taxon>Chromatiaceae</taxon>
        <taxon>Rheinheimera</taxon>
    </lineage>
</organism>
<dbReference type="EMBL" id="FNXF01000006">
    <property type="protein sequence ID" value="SEH89072.1"/>
    <property type="molecule type" value="Genomic_DNA"/>
</dbReference>
<proteinExistence type="predicted"/>
<accession>A0A1H6LRR9</accession>
<dbReference type="Pfam" id="PF21083">
    <property type="entry name" value="ZapC_N"/>
    <property type="match status" value="1"/>
</dbReference>
<keyword evidence="4" id="KW-1185">Reference proteome</keyword>
<sequence length="171" mass="19346">MLRPSERWFWTYCPSKDRLLLDISDEAQFCSPFTASQLVQQPQYQPLSMAEAETFWAIDESLQQLDMPAAVRLELCLSALCAPFLQQLAHKSWYFQQGSQCNAVQSDVVILRGLTNQYALVLATEPDCVTCLLLGEINTLAGKTLPRLQVIRVLRNRVSALDVVLPYRHSA</sequence>
<dbReference type="AlphaFoldDB" id="A0A1H6LRR9"/>
<feature type="domain" description="Cell-division protein ZapC C-terminal" evidence="1">
    <location>
        <begin position="91"/>
        <end position="162"/>
    </location>
</feature>
<evidence type="ECO:0000259" key="1">
    <source>
        <dbReference type="Pfam" id="PF07126"/>
    </source>
</evidence>
<evidence type="ECO:0000313" key="4">
    <source>
        <dbReference type="Proteomes" id="UP000199371"/>
    </source>
</evidence>
<evidence type="ECO:0000313" key="3">
    <source>
        <dbReference type="EMBL" id="SEH89072.1"/>
    </source>
</evidence>
<protein>
    <submittedName>
        <fullName evidence="3">Cell-division protein ZapC</fullName>
    </submittedName>
</protein>
<name>A0A1H6LRR9_9GAMM</name>
<evidence type="ECO:0000259" key="2">
    <source>
        <dbReference type="Pfam" id="PF21083"/>
    </source>
</evidence>